<dbReference type="RefSeq" id="WP_119359428.1">
    <property type="nucleotide sequence ID" value="NZ_QWKZ01000016.1"/>
</dbReference>
<organism evidence="10 11">
    <name type="scientific">Meiothermus luteus</name>
    <dbReference type="NCBI Taxonomy" id="2026184"/>
    <lineage>
        <taxon>Bacteria</taxon>
        <taxon>Thermotogati</taxon>
        <taxon>Deinococcota</taxon>
        <taxon>Deinococci</taxon>
        <taxon>Thermales</taxon>
        <taxon>Thermaceae</taxon>
        <taxon>Meiothermus</taxon>
    </lineage>
</organism>
<dbReference type="InterPro" id="IPR001626">
    <property type="entry name" value="ABC_TroCD"/>
</dbReference>
<dbReference type="Proteomes" id="UP000265800">
    <property type="component" value="Unassembled WGS sequence"/>
</dbReference>
<keyword evidence="7 9" id="KW-0472">Membrane</keyword>
<accession>A0A399EZS1</accession>
<dbReference type="GO" id="GO:0010043">
    <property type="term" value="P:response to zinc ion"/>
    <property type="evidence" value="ECO:0007669"/>
    <property type="project" value="TreeGrafter"/>
</dbReference>
<feature type="transmembrane region" description="Helical" evidence="9">
    <location>
        <begin position="97"/>
        <end position="117"/>
    </location>
</feature>
<evidence type="ECO:0000256" key="2">
    <source>
        <dbReference type="ARBA" id="ARBA00008034"/>
    </source>
</evidence>
<gene>
    <name evidence="10" type="primary">mntB_1</name>
    <name evidence="10" type="ORF">Mlute_00754</name>
</gene>
<feature type="transmembrane region" description="Helical" evidence="9">
    <location>
        <begin position="260"/>
        <end position="282"/>
    </location>
</feature>
<evidence type="ECO:0000313" key="11">
    <source>
        <dbReference type="Proteomes" id="UP000265800"/>
    </source>
</evidence>
<dbReference type="InterPro" id="IPR037294">
    <property type="entry name" value="ABC_BtuC-like"/>
</dbReference>
<keyword evidence="6 9" id="KW-1133">Transmembrane helix</keyword>
<feature type="transmembrane region" description="Helical" evidence="9">
    <location>
        <begin position="68"/>
        <end position="91"/>
    </location>
</feature>
<comment type="caution">
    <text evidence="10">The sequence shown here is derived from an EMBL/GenBank/DDBJ whole genome shotgun (WGS) entry which is preliminary data.</text>
</comment>
<keyword evidence="4" id="KW-1003">Cell membrane</keyword>
<dbReference type="SUPFAM" id="SSF81345">
    <property type="entry name" value="ABC transporter involved in vitamin B12 uptake, BtuC"/>
    <property type="match status" value="1"/>
</dbReference>
<comment type="similarity">
    <text evidence="2 8">Belongs to the ABC-3 integral membrane protein family.</text>
</comment>
<evidence type="ECO:0000256" key="6">
    <source>
        <dbReference type="ARBA" id="ARBA00022989"/>
    </source>
</evidence>
<dbReference type="CDD" id="cd06550">
    <property type="entry name" value="TM_ABC_iron-siderophores_like"/>
    <property type="match status" value="1"/>
</dbReference>
<dbReference type="FunFam" id="1.10.3470.10:FF:000003">
    <property type="entry name" value="Iron ABC transporter permease SitD"/>
    <property type="match status" value="1"/>
</dbReference>
<proteinExistence type="inferred from homology"/>
<evidence type="ECO:0000256" key="1">
    <source>
        <dbReference type="ARBA" id="ARBA00004651"/>
    </source>
</evidence>
<dbReference type="Gene3D" id="1.10.3470.10">
    <property type="entry name" value="ABC transporter involved in vitamin B12 uptake, BtuC"/>
    <property type="match status" value="1"/>
</dbReference>
<evidence type="ECO:0000256" key="5">
    <source>
        <dbReference type="ARBA" id="ARBA00022692"/>
    </source>
</evidence>
<evidence type="ECO:0000313" key="10">
    <source>
        <dbReference type="EMBL" id="RIH88032.1"/>
    </source>
</evidence>
<evidence type="ECO:0000256" key="7">
    <source>
        <dbReference type="ARBA" id="ARBA00023136"/>
    </source>
</evidence>
<feature type="transmembrane region" description="Helical" evidence="9">
    <location>
        <begin position="182"/>
        <end position="215"/>
    </location>
</feature>
<feature type="transmembrane region" description="Helical" evidence="9">
    <location>
        <begin position="227"/>
        <end position="248"/>
    </location>
</feature>
<dbReference type="PANTHER" id="PTHR30477:SF3">
    <property type="entry name" value="METAL TRANSPORT SYSTEM MEMBRANE PROTEIN CT_069-RELATED"/>
    <property type="match status" value="1"/>
</dbReference>
<evidence type="ECO:0000256" key="9">
    <source>
        <dbReference type="SAM" id="Phobius"/>
    </source>
</evidence>
<protein>
    <submittedName>
        <fullName evidence="10">Manganese transport system membrane protein MntB</fullName>
    </submittedName>
</protein>
<dbReference type="GO" id="GO:0071281">
    <property type="term" value="P:cellular response to iron ion"/>
    <property type="evidence" value="ECO:0007669"/>
    <property type="project" value="UniProtKB-ARBA"/>
</dbReference>
<dbReference type="GO" id="GO:0043190">
    <property type="term" value="C:ATP-binding cassette (ABC) transporter complex"/>
    <property type="evidence" value="ECO:0007669"/>
    <property type="project" value="InterPro"/>
</dbReference>
<evidence type="ECO:0000256" key="4">
    <source>
        <dbReference type="ARBA" id="ARBA00022475"/>
    </source>
</evidence>
<evidence type="ECO:0000256" key="3">
    <source>
        <dbReference type="ARBA" id="ARBA00022448"/>
    </source>
</evidence>
<dbReference type="GO" id="GO:0055085">
    <property type="term" value="P:transmembrane transport"/>
    <property type="evidence" value="ECO:0007669"/>
    <property type="project" value="InterPro"/>
</dbReference>
<evidence type="ECO:0000256" key="8">
    <source>
        <dbReference type="RuleBase" id="RU003943"/>
    </source>
</evidence>
<feature type="transmembrane region" description="Helical" evidence="9">
    <location>
        <begin position="138"/>
        <end position="162"/>
    </location>
</feature>
<dbReference type="OrthoDB" id="9798540at2"/>
<keyword evidence="3 8" id="KW-0813">Transport</keyword>
<dbReference type="PANTHER" id="PTHR30477">
    <property type="entry name" value="ABC-TRANSPORTER METAL-BINDING PROTEIN"/>
    <property type="match status" value="1"/>
</dbReference>
<keyword evidence="11" id="KW-1185">Reference proteome</keyword>
<dbReference type="EMBL" id="QWKZ01000016">
    <property type="protein sequence ID" value="RIH88032.1"/>
    <property type="molecule type" value="Genomic_DNA"/>
</dbReference>
<feature type="transmembrane region" description="Helical" evidence="9">
    <location>
        <begin position="12"/>
        <end position="35"/>
    </location>
</feature>
<comment type="subcellular location">
    <subcellularLocation>
        <location evidence="1 8">Cell membrane</location>
        <topology evidence="1 8">Multi-pass membrane protein</topology>
    </subcellularLocation>
</comment>
<reference evidence="10 11" key="1">
    <citation type="submission" date="2018-08" db="EMBL/GenBank/DDBJ databases">
        <title>Meiothermus luteus KCTC 52599 genome sequencing project.</title>
        <authorList>
            <person name="Da Costa M.S."/>
            <person name="Albuquerque L."/>
            <person name="Raposo P."/>
            <person name="Froufe H.J.C."/>
            <person name="Barroso C.S."/>
            <person name="Egas C."/>
        </authorList>
    </citation>
    <scope>NUCLEOTIDE SEQUENCE [LARGE SCALE GENOMIC DNA]</scope>
    <source>
        <strain evidence="10 11">KCTC 52599</strain>
    </source>
</reference>
<sequence length="370" mass="39208">MELLSQLFIDYTLRNVALGSALLGLIGGVLGAFALLRQQSLLGDVLAHAALPGICLAFLLTGSKTPSLLLLGGGLAGWVAALGVLAVLRHTRLPQDAALGVALSSFFGLGIALLTFIQHNHQGNPAGLDRFIFGQAASLLGSDVLGFALLGGVVLALVGLFYKEFKLISFDPDYATSLGLPTRGLGILLTSLIVLAVMVGLQTVGVVLMAAMLIAPAAAARQWTNRLGRMVALSGLLGALAGVAGALLSASRENLPTGPLVVLSITAVVVFSLFFAPLRGLFWQGLRNQQNRRRTELERLLLDAHLLANHGRLNPEELALHRGEPLPKARRHLDFLKAQGWVEPKEGGFQFTEPGLQKALALKETLRLRS</sequence>
<dbReference type="Pfam" id="PF00950">
    <property type="entry name" value="ABC-3"/>
    <property type="match status" value="1"/>
</dbReference>
<feature type="transmembrane region" description="Helical" evidence="9">
    <location>
        <begin position="41"/>
        <end position="61"/>
    </location>
</feature>
<name>A0A399EZS1_9DEIN</name>
<dbReference type="AlphaFoldDB" id="A0A399EZS1"/>
<keyword evidence="5 8" id="KW-0812">Transmembrane</keyword>